<evidence type="ECO:0000259" key="11">
    <source>
        <dbReference type="Pfam" id="PF08574"/>
    </source>
</evidence>
<dbReference type="GO" id="GO:0005737">
    <property type="term" value="C:cytoplasm"/>
    <property type="evidence" value="ECO:0007669"/>
    <property type="project" value="UniProtKB-SubCell"/>
</dbReference>
<dbReference type="InterPro" id="IPR013883">
    <property type="entry name" value="TF_Iwr1_dom"/>
</dbReference>
<protein>
    <recommendedName>
        <fullName evidence="5">Probable RNA polymerase II nuclear localization protein SLC7A6OS</fullName>
    </recommendedName>
</protein>
<feature type="region of interest" description="Disordered" evidence="10">
    <location>
        <begin position="203"/>
        <end position="279"/>
    </location>
</feature>
<evidence type="ECO:0000256" key="2">
    <source>
        <dbReference type="ARBA" id="ARBA00004123"/>
    </source>
</evidence>
<dbReference type="InterPro" id="IPR040218">
    <property type="entry name" value="SLC7A6OS"/>
</dbReference>
<evidence type="ECO:0000256" key="1">
    <source>
        <dbReference type="ARBA" id="ARBA00003202"/>
    </source>
</evidence>
<feature type="compositionally biased region" description="Basic and acidic residues" evidence="10">
    <location>
        <begin position="229"/>
        <end position="247"/>
    </location>
</feature>
<dbReference type="GO" id="GO:0005634">
    <property type="term" value="C:nucleus"/>
    <property type="evidence" value="ECO:0007669"/>
    <property type="project" value="UniProtKB-SubCell"/>
</dbReference>
<evidence type="ECO:0000256" key="7">
    <source>
        <dbReference type="ARBA" id="ARBA00022490"/>
    </source>
</evidence>
<comment type="similarity">
    <text evidence="4">Belongs to the IWR1/SLC7A6OS family.</text>
</comment>
<name>A0A0K0EIK1_STRER</name>
<feature type="domain" description="Transcription factor Iwr1" evidence="11">
    <location>
        <begin position="165"/>
        <end position="239"/>
    </location>
</feature>
<keyword evidence="9" id="KW-0539">Nucleus</keyword>
<evidence type="ECO:0000256" key="8">
    <source>
        <dbReference type="ARBA" id="ARBA00022927"/>
    </source>
</evidence>
<reference evidence="12" key="1">
    <citation type="submission" date="2015-08" db="UniProtKB">
        <authorList>
            <consortium name="WormBaseParasite"/>
        </authorList>
    </citation>
    <scope>IDENTIFICATION</scope>
</reference>
<evidence type="ECO:0000256" key="5">
    <source>
        <dbReference type="ARBA" id="ARBA00017036"/>
    </source>
</evidence>
<dbReference type="PANTHER" id="PTHR31196">
    <property type="entry name" value="RNA POLYMERASE II NUCLEAR LOCALIZATION PROTEIN SLC7A6OS-RELATED"/>
    <property type="match status" value="1"/>
</dbReference>
<dbReference type="STRING" id="6248.A0A0K0EIK1"/>
<evidence type="ECO:0000256" key="3">
    <source>
        <dbReference type="ARBA" id="ARBA00004496"/>
    </source>
</evidence>
<dbReference type="Pfam" id="PF08574">
    <property type="entry name" value="Iwr1"/>
    <property type="match status" value="1"/>
</dbReference>
<evidence type="ECO:0000256" key="9">
    <source>
        <dbReference type="ARBA" id="ARBA00023242"/>
    </source>
</evidence>
<accession>A0A0K0EIK1</accession>
<proteinExistence type="inferred from homology"/>
<dbReference type="AlphaFoldDB" id="A0A0K0EIK1"/>
<evidence type="ECO:0000313" key="12">
    <source>
        <dbReference type="WBParaSite" id="SSTP_0000930600.1"/>
    </source>
</evidence>
<dbReference type="GO" id="GO:0032502">
    <property type="term" value="P:developmental process"/>
    <property type="evidence" value="ECO:0007669"/>
    <property type="project" value="TreeGrafter"/>
</dbReference>
<sequence length="279" mass="32154">MHIIIFSRKLITNYIIKCFEFVNMCDNIIPVIRVRRKRTLPSIPGIILTVKKSKGSDGNAIDSSFTGTTDNNDLSIENSHSDNFVQKNSYFKFYKSTDVAEVDKAGVVEKMDAEVALIDYNAKKSNIEALGNPNLTPYELLNQFATLKTEEKKGIADVNNKDNEDIVYDYYVIGEKIDGEKFSKADIDECNLREATYDEIQFYYGGDNDSDEERKLNGFDESDDSNDEDNWRNEYPDDESSDSHYDENDSFDEYGNTDNTEYYEYVNDHSNSEDDHWNK</sequence>
<keyword evidence="8" id="KW-0653">Protein transport</keyword>
<comment type="subcellular location">
    <subcellularLocation>
        <location evidence="3">Cytoplasm</location>
    </subcellularLocation>
    <subcellularLocation>
        <location evidence="2">Nucleus</location>
    </subcellularLocation>
</comment>
<feature type="compositionally biased region" description="Basic and acidic residues" evidence="10">
    <location>
        <begin position="266"/>
        <end position="279"/>
    </location>
</feature>
<dbReference type="WBParaSite" id="SSTP_0000930600.1">
    <property type="protein sequence ID" value="SSTP_0000930600.1"/>
    <property type="gene ID" value="SSTP_0000930600"/>
</dbReference>
<keyword evidence="6" id="KW-0813">Transport</keyword>
<evidence type="ECO:0000256" key="6">
    <source>
        <dbReference type="ARBA" id="ARBA00022448"/>
    </source>
</evidence>
<evidence type="ECO:0000256" key="10">
    <source>
        <dbReference type="SAM" id="MobiDB-lite"/>
    </source>
</evidence>
<evidence type="ECO:0000256" key="4">
    <source>
        <dbReference type="ARBA" id="ARBA00010218"/>
    </source>
</evidence>
<comment type="function">
    <text evidence="1">Directs RNA polymerase II nuclear import.</text>
</comment>
<keyword evidence="7" id="KW-0963">Cytoplasm</keyword>
<organism evidence="12">
    <name type="scientific">Strongyloides stercoralis</name>
    <name type="common">Threadworm</name>
    <dbReference type="NCBI Taxonomy" id="6248"/>
    <lineage>
        <taxon>Eukaryota</taxon>
        <taxon>Metazoa</taxon>
        <taxon>Ecdysozoa</taxon>
        <taxon>Nematoda</taxon>
        <taxon>Chromadorea</taxon>
        <taxon>Rhabditida</taxon>
        <taxon>Tylenchina</taxon>
        <taxon>Panagrolaimomorpha</taxon>
        <taxon>Strongyloidoidea</taxon>
        <taxon>Strongyloididae</taxon>
        <taxon>Strongyloides</taxon>
    </lineage>
</organism>
<dbReference type="GO" id="GO:0015031">
    <property type="term" value="P:protein transport"/>
    <property type="evidence" value="ECO:0007669"/>
    <property type="project" value="UniProtKB-KW"/>
</dbReference>
<dbReference type="PANTHER" id="PTHR31196:SF2">
    <property type="entry name" value="RNA POLYMERASE II NUCLEAR LOCALIZATION PROTEIN SLC7A6OS-RELATED"/>
    <property type="match status" value="1"/>
</dbReference>